<dbReference type="GO" id="GO:0005737">
    <property type="term" value="C:cytoplasm"/>
    <property type="evidence" value="ECO:0007669"/>
    <property type="project" value="TreeGrafter"/>
</dbReference>
<evidence type="ECO:0000313" key="2">
    <source>
        <dbReference type="EMBL" id="KAK2158452.1"/>
    </source>
</evidence>
<protein>
    <submittedName>
        <fullName evidence="2">Uncharacterized protein</fullName>
    </submittedName>
</protein>
<organism evidence="2 3">
    <name type="scientific">Paralvinella palmiformis</name>
    <dbReference type="NCBI Taxonomy" id="53620"/>
    <lineage>
        <taxon>Eukaryota</taxon>
        <taxon>Metazoa</taxon>
        <taxon>Spiralia</taxon>
        <taxon>Lophotrochozoa</taxon>
        <taxon>Annelida</taxon>
        <taxon>Polychaeta</taxon>
        <taxon>Sedentaria</taxon>
        <taxon>Canalipalpata</taxon>
        <taxon>Terebellida</taxon>
        <taxon>Terebelliformia</taxon>
        <taxon>Alvinellidae</taxon>
        <taxon>Paralvinella</taxon>
    </lineage>
</organism>
<dbReference type="Proteomes" id="UP001208570">
    <property type="component" value="Unassembled WGS sequence"/>
</dbReference>
<dbReference type="PANTHER" id="PTHR12480:SF6">
    <property type="entry name" value="2-OXOGLUTARATE AND IRON-DEPENDENT OXYGENASE JMJD4"/>
    <property type="match status" value="1"/>
</dbReference>
<dbReference type="GO" id="GO:0045905">
    <property type="term" value="P:positive regulation of translational termination"/>
    <property type="evidence" value="ECO:0007669"/>
    <property type="project" value="TreeGrafter"/>
</dbReference>
<dbReference type="Gene3D" id="2.60.120.650">
    <property type="entry name" value="Cupin"/>
    <property type="match status" value="1"/>
</dbReference>
<reference evidence="2" key="1">
    <citation type="journal article" date="2023" name="Mol. Biol. Evol.">
        <title>Third-Generation Sequencing Reveals the Adaptive Role of the Epigenome in Three Deep-Sea Polychaetes.</title>
        <authorList>
            <person name="Perez M."/>
            <person name="Aroh O."/>
            <person name="Sun Y."/>
            <person name="Lan Y."/>
            <person name="Juniper S.K."/>
            <person name="Young C.R."/>
            <person name="Angers B."/>
            <person name="Qian P.Y."/>
        </authorList>
    </citation>
    <scope>NUCLEOTIDE SEQUENCE</scope>
    <source>
        <strain evidence="2">P08H-3</strain>
    </source>
</reference>
<feature type="non-terminal residue" evidence="2">
    <location>
        <position position="1"/>
    </location>
</feature>
<gene>
    <name evidence="2" type="ORF">LSH36_170g04052</name>
</gene>
<comment type="caution">
    <text evidence="2">The sequence shown here is derived from an EMBL/GenBank/DDBJ whole genome shotgun (WGS) entry which is preliminary data.</text>
</comment>
<dbReference type="InterPro" id="IPR050910">
    <property type="entry name" value="JMJD6_ArgDemeth/LysHydrox"/>
</dbReference>
<dbReference type="EMBL" id="JAODUP010000170">
    <property type="protein sequence ID" value="KAK2158452.1"/>
    <property type="molecule type" value="Genomic_DNA"/>
</dbReference>
<keyword evidence="3" id="KW-1185">Reference proteome</keyword>
<evidence type="ECO:0000256" key="1">
    <source>
        <dbReference type="ARBA" id="ARBA00038068"/>
    </source>
</evidence>
<dbReference type="SUPFAM" id="SSF51197">
    <property type="entry name" value="Clavaminate synthase-like"/>
    <property type="match status" value="1"/>
</dbReference>
<dbReference type="GO" id="GO:0016706">
    <property type="term" value="F:2-oxoglutarate-dependent dioxygenase activity"/>
    <property type="evidence" value="ECO:0007669"/>
    <property type="project" value="TreeGrafter"/>
</dbReference>
<name>A0AAD9N640_9ANNE</name>
<dbReference type="GO" id="GO:0043565">
    <property type="term" value="F:sequence-specific DNA binding"/>
    <property type="evidence" value="ECO:0007669"/>
    <property type="project" value="TreeGrafter"/>
</dbReference>
<dbReference type="GO" id="GO:0005634">
    <property type="term" value="C:nucleus"/>
    <property type="evidence" value="ECO:0007669"/>
    <property type="project" value="TreeGrafter"/>
</dbReference>
<accession>A0AAD9N640</accession>
<proteinExistence type="inferred from homology"/>
<evidence type="ECO:0000313" key="3">
    <source>
        <dbReference type="Proteomes" id="UP001208570"/>
    </source>
</evidence>
<dbReference type="PANTHER" id="PTHR12480">
    <property type="entry name" value="ARGININE DEMETHYLASE AND LYSYL-HYDROXYLASE JMJD"/>
    <property type="match status" value="1"/>
</dbReference>
<comment type="similarity">
    <text evidence="1">Belongs to the JMJD6 family.</text>
</comment>
<sequence length="142" mass="16694">MELSDEILFTLYCGELEVKKLRQSAIDDITGIDYIKEPVSYESFFLQYLLPNRPCILGPWSTENWLSRKEWVTNENKPNWQLMKGKFGSAQCPVADCKQTRYDSHPKTDMSLSEFIDYVECYAAKGYPAHEDCLYLKDWHFQ</sequence>
<dbReference type="AlphaFoldDB" id="A0AAD9N640"/>